<dbReference type="EMBL" id="OIVN01003206">
    <property type="protein sequence ID" value="SPD09488.1"/>
    <property type="molecule type" value="Genomic_DNA"/>
</dbReference>
<name>A0A2N9HC47_FAGSY</name>
<accession>A0A2N9HC47</accession>
<protein>
    <recommendedName>
        <fullName evidence="2">F-box associated domain-containing protein</fullName>
    </recommendedName>
</protein>
<reference evidence="1" key="1">
    <citation type="submission" date="2018-02" db="EMBL/GenBank/DDBJ databases">
        <authorList>
            <person name="Cohen D.B."/>
            <person name="Kent A.D."/>
        </authorList>
    </citation>
    <scope>NUCLEOTIDE SEQUENCE</scope>
</reference>
<dbReference type="AlphaFoldDB" id="A0A2N9HC47"/>
<evidence type="ECO:0000313" key="1">
    <source>
        <dbReference type="EMBL" id="SPD09488.1"/>
    </source>
</evidence>
<organism evidence="1">
    <name type="scientific">Fagus sylvatica</name>
    <name type="common">Beechnut</name>
    <dbReference type="NCBI Taxonomy" id="28930"/>
    <lineage>
        <taxon>Eukaryota</taxon>
        <taxon>Viridiplantae</taxon>
        <taxon>Streptophyta</taxon>
        <taxon>Embryophyta</taxon>
        <taxon>Tracheophyta</taxon>
        <taxon>Spermatophyta</taxon>
        <taxon>Magnoliopsida</taxon>
        <taxon>eudicotyledons</taxon>
        <taxon>Gunneridae</taxon>
        <taxon>Pentapetalae</taxon>
        <taxon>rosids</taxon>
        <taxon>fabids</taxon>
        <taxon>Fagales</taxon>
        <taxon>Fagaceae</taxon>
        <taxon>Fagus</taxon>
    </lineage>
</organism>
<gene>
    <name evidence="1" type="ORF">FSB_LOCUS37370</name>
</gene>
<evidence type="ECO:0008006" key="2">
    <source>
        <dbReference type="Google" id="ProtNLM"/>
    </source>
</evidence>
<sequence length="117" mass="13511">MPPPQNYLDGFLTEFKGLLALVVCGQDQDEGKCFIWVMREYGVVESWVKQIVPLQFISFFGCTNNGQVLIESKDDHKLCLFDPETLHENRLDVHHLIWAVHTNTFVESLVLLNQFES</sequence>
<proteinExistence type="predicted"/>